<keyword evidence="1" id="KW-0732">Signal</keyword>
<feature type="signal peptide" evidence="1">
    <location>
        <begin position="1"/>
        <end position="27"/>
    </location>
</feature>
<dbReference type="OrthoDB" id="7597316at2"/>
<gene>
    <name evidence="2" type="ORF">EV216_12652</name>
</gene>
<dbReference type="RefSeq" id="WP_132696328.1">
    <property type="nucleotide sequence ID" value="NZ_SLVM01000026.1"/>
</dbReference>
<dbReference type="EMBL" id="SLVM01000026">
    <property type="protein sequence ID" value="TCM78375.1"/>
    <property type="molecule type" value="Genomic_DNA"/>
</dbReference>
<reference evidence="2 3" key="1">
    <citation type="submission" date="2019-03" db="EMBL/GenBank/DDBJ databases">
        <title>Genomic Encyclopedia of Type Strains, Phase IV (KMG-IV): sequencing the most valuable type-strain genomes for metagenomic binning, comparative biology and taxonomic classification.</title>
        <authorList>
            <person name="Goeker M."/>
        </authorList>
    </citation>
    <scope>NUCLEOTIDE SEQUENCE [LARGE SCALE GENOMIC DNA]</scope>
    <source>
        <strain evidence="2 3">DSM 21153</strain>
    </source>
</reference>
<organism evidence="2 3">
    <name type="scientific">Rhodovulum steppense</name>
    <dbReference type="NCBI Taxonomy" id="540251"/>
    <lineage>
        <taxon>Bacteria</taxon>
        <taxon>Pseudomonadati</taxon>
        <taxon>Pseudomonadota</taxon>
        <taxon>Alphaproteobacteria</taxon>
        <taxon>Rhodobacterales</taxon>
        <taxon>Paracoccaceae</taxon>
        <taxon>Rhodovulum</taxon>
    </lineage>
</organism>
<evidence type="ECO:0000256" key="1">
    <source>
        <dbReference type="SAM" id="SignalP"/>
    </source>
</evidence>
<dbReference type="Proteomes" id="UP000295277">
    <property type="component" value="Unassembled WGS sequence"/>
</dbReference>
<name>A0A4R1YLS3_9RHOB</name>
<keyword evidence="3" id="KW-1185">Reference proteome</keyword>
<comment type="caution">
    <text evidence="2">The sequence shown here is derived from an EMBL/GenBank/DDBJ whole genome shotgun (WGS) entry which is preliminary data.</text>
</comment>
<evidence type="ECO:0000313" key="3">
    <source>
        <dbReference type="Proteomes" id="UP000295277"/>
    </source>
</evidence>
<feature type="chain" id="PRO_5020836495" evidence="1">
    <location>
        <begin position="28"/>
        <end position="100"/>
    </location>
</feature>
<evidence type="ECO:0000313" key="2">
    <source>
        <dbReference type="EMBL" id="TCM78375.1"/>
    </source>
</evidence>
<protein>
    <submittedName>
        <fullName evidence="2">Uncharacterized protein</fullName>
    </submittedName>
</protein>
<sequence length="100" mass="10646">MTGRTLTAGVLAATLALGSLAPHQAAADSTNKDLEKALAALVAIGIVAAAAKHNKDDDGWDEDRYGEPFSPSPNVVCLPIPRRCYKNGHLSMKWTERIFG</sequence>
<dbReference type="AlphaFoldDB" id="A0A4R1YLS3"/>
<proteinExistence type="predicted"/>
<accession>A0A4R1YLS3</accession>